<name>A0A165PE55_EXIGL</name>
<gene>
    <name evidence="2" type="ORF">EXIGLDRAFT_829607</name>
</gene>
<dbReference type="Pfam" id="PF12937">
    <property type="entry name" value="F-box-like"/>
    <property type="match status" value="1"/>
</dbReference>
<dbReference type="InterPro" id="IPR001810">
    <property type="entry name" value="F-box_dom"/>
</dbReference>
<sequence length="515" mass="57286">MSWAQPQVIPVTWEPWDPVLTRSPSPDQGIRVPDAPLPAPVREIDVKLSILRILTERLEEDRKRALQDAAPIKRLPPEILSRIFETAAQMNQNIPLRVSLVCHRWREVTLSTPSLFSNISIGNVLQNGRLGSSWMYNAQLPYRVQMFLDRSRFADLVLRIDISKREHYADFPVLIQTLGSHLWRCRIFHVYGITEPGLDVVRTMCTQMLGSGARLQELSLSASGQLLPAVTPASPTPLPDHGSFPRLHTLVMEGIHPSSFRVTTPSLRTLRLRTGVRSSGRRRREDTALAPFLELARHVAQLRELEIDMWGVTISPLEFLSSGSHTVVTMPSVEKLSIVHGAHSHNLAPLLDCLSLPNLSHLCLWSGDGGSSNVLPSFISTLAAPITYLSISTYSLTGSAVLPLLQALQSMSQLAALHVCHTVLDTQLVEALSHRIPRRDGQGSGAWLAPQLRELAFKHCDGLVLADVVRLAEKRGAAQDSTAIERLGVWWCIGVDQLEVLRLREVVREVSIRGW</sequence>
<dbReference type="AlphaFoldDB" id="A0A165PE55"/>
<feature type="domain" description="F-box" evidence="1">
    <location>
        <begin position="69"/>
        <end position="119"/>
    </location>
</feature>
<keyword evidence="3" id="KW-1185">Reference proteome</keyword>
<dbReference type="STRING" id="1314781.A0A165PE55"/>
<evidence type="ECO:0000313" key="3">
    <source>
        <dbReference type="Proteomes" id="UP000077266"/>
    </source>
</evidence>
<accession>A0A165PE55</accession>
<dbReference type="Proteomes" id="UP000077266">
    <property type="component" value="Unassembled WGS sequence"/>
</dbReference>
<dbReference type="SUPFAM" id="SSF81383">
    <property type="entry name" value="F-box domain"/>
    <property type="match status" value="1"/>
</dbReference>
<dbReference type="Gene3D" id="1.20.1280.50">
    <property type="match status" value="1"/>
</dbReference>
<dbReference type="Gene3D" id="3.80.10.10">
    <property type="entry name" value="Ribonuclease Inhibitor"/>
    <property type="match status" value="1"/>
</dbReference>
<dbReference type="SUPFAM" id="SSF52047">
    <property type="entry name" value="RNI-like"/>
    <property type="match status" value="1"/>
</dbReference>
<dbReference type="OrthoDB" id="3181259at2759"/>
<dbReference type="InterPro" id="IPR036047">
    <property type="entry name" value="F-box-like_dom_sf"/>
</dbReference>
<evidence type="ECO:0000259" key="1">
    <source>
        <dbReference type="PROSITE" id="PS50181"/>
    </source>
</evidence>
<dbReference type="InParanoid" id="A0A165PE55"/>
<dbReference type="EMBL" id="KV425890">
    <property type="protein sequence ID" value="KZW02044.1"/>
    <property type="molecule type" value="Genomic_DNA"/>
</dbReference>
<reference evidence="2 3" key="1">
    <citation type="journal article" date="2016" name="Mol. Biol. Evol.">
        <title>Comparative Genomics of Early-Diverging Mushroom-Forming Fungi Provides Insights into the Origins of Lignocellulose Decay Capabilities.</title>
        <authorList>
            <person name="Nagy L.G."/>
            <person name="Riley R."/>
            <person name="Tritt A."/>
            <person name="Adam C."/>
            <person name="Daum C."/>
            <person name="Floudas D."/>
            <person name="Sun H."/>
            <person name="Yadav J.S."/>
            <person name="Pangilinan J."/>
            <person name="Larsson K.H."/>
            <person name="Matsuura K."/>
            <person name="Barry K."/>
            <person name="Labutti K."/>
            <person name="Kuo R."/>
            <person name="Ohm R.A."/>
            <person name="Bhattacharya S.S."/>
            <person name="Shirouzu T."/>
            <person name="Yoshinaga Y."/>
            <person name="Martin F.M."/>
            <person name="Grigoriev I.V."/>
            <person name="Hibbett D.S."/>
        </authorList>
    </citation>
    <scope>NUCLEOTIDE SEQUENCE [LARGE SCALE GENOMIC DNA]</scope>
    <source>
        <strain evidence="2 3">HHB12029</strain>
    </source>
</reference>
<protein>
    <recommendedName>
        <fullName evidence="1">F-box domain-containing protein</fullName>
    </recommendedName>
</protein>
<dbReference type="InterPro" id="IPR032675">
    <property type="entry name" value="LRR_dom_sf"/>
</dbReference>
<proteinExistence type="predicted"/>
<organism evidence="2 3">
    <name type="scientific">Exidia glandulosa HHB12029</name>
    <dbReference type="NCBI Taxonomy" id="1314781"/>
    <lineage>
        <taxon>Eukaryota</taxon>
        <taxon>Fungi</taxon>
        <taxon>Dikarya</taxon>
        <taxon>Basidiomycota</taxon>
        <taxon>Agaricomycotina</taxon>
        <taxon>Agaricomycetes</taxon>
        <taxon>Auriculariales</taxon>
        <taxon>Exidiaceae</taxon>
        <taxon>Exidia</taxon>
    </lineage>
</organism>
<dbReference type="PROSITE" id="PS50181">
    <property type="entry name" value="FBOX"/>
    <property type="match status" value="1"/>
</dbReference>
<evidence type="ECO:0000313" key="2">
    <source>
        <dbReference type="EMBL" id="KZW02044.1"/>
    </source>
</evidence>